<dbReference type="Gene3D" id="2.70.70.10">
    <property type="entry name" value="Glucose Permease (Domain IIA)"/>
    <property type="match status" value="1"/>
</dbReference>
<protein>
    <recommendedName>
        <fullName evidence="6">Peptidase M23 domain-containing protein</fullName>
    </recommendedName>
</protein>
<dbReference type="InterPro" id="IPR008756">
    <property type="entry name" value="Peptidase_M56"/>
</dbReference>
<keyword evidence="1" id="KW-1133">Transmembrane helix</keyword>
<keyword evidence="1" id="KW-0812">Transmembrane</keyword>
<feature type="transmembrane region" description="Helical" evidence="1">
    <location>
        <begin position="6"/>
        <end position="25"/>
    </location>
</feature>
<dbReference type="InterPro" id="IPR050570">
    <property type="entry name" value="Cell_wall_metabolism_enzyme"/>
</dbReference>
<dbReference type="CDD" id="cd12797">
    <property type="entry name" value="M23_peptidase"/>
    <property type="match status" value="1"/>
</dbReference>
<dbReference type="Pfam" id="PF01551">
    <property type="entry name" value="Peptidase_M23"/>
    <property type="match status" value="1"/>
</dbReference>
<dbReference type="RefSeq" id="WP_110363028.1">
    <property type="nucleotide sequence ID" value="NZ_QFLI01000011.1"/>
</dbReference>
<feature type="transmembrane region" description="Helical" evidence="1">
    <location>
        <begin position="37"/>
        <end position="56"/>
    </location>
</feature>
<dbReference type="InterPro" id="IPR016047">
    <property type="entry name" value="M23ase_b-sheet_dom"/>
</dbReference>
<comment type="caution">
    <text evidence="4">The sequence shown here is derived from an EMBL/GenBank/DDBJ whole genome shotgun (WGS) entry which is preliminary data.</text>
</comment>
<name>A0A2V3ZSW3_9BACT</name>
<reference evidence="4 5" key="1">
    <citation type="submission" date="2018-05" db="EMBL/GenBank/DDBJ databases">
        <title>Marinifilum breve JC075T sp. nov., a marine bacterium isolated from Yongle Blue Hole in the South China Sea.</title>
        <authorList>
            <person name="Fu T."/>
        </authorList>
    </citation>
    <scope>NUCLEOTIDE SEQUENCE [LARGE SCALE GENOMIC DNA]</scope>
    <source>
        <strain evidence="4 5">JC075</strain>
    </source>
</reference>
<dbReference type="EMBL" id="QFLI01000011">
    <property type="protein sequence ID" value="PXX96948.1"/>
    <property type="molecule type" value="Genomic_DNA"/>
</dbReference>
<organism evidence="4 5">
    <name type="scientific">Marinifilum breve</name>
    <dbReference type="NCBI Taxonomy" id="2184082"/>
    <lineage>
        <taxon>Bacteria</taxon>
        <taxon>Pseudomonadati</taxon>
        <taxon>Bacteroidota</taxon>
        <taxon>Bacteroidia</taxon>
        <taxon>Marinilabiliales</taxon>
        <taxon>Marinifilaceae</taxon>
    </lineage>
</organism>
<dbReference type="AlphaFoldDB" id="A0A2V3ZSW3"/>
<evidence type="ECO:0008006" key="6">
    <source>
        <dbReference type="Google" id="ProtNLM"/>
    </source>
</evidence>
<dbReference type="GO" id="GO:0004222">
    <property type="term" value="F:metalloendopeptidase activity"/>
    <property type="evidence" value="ECO:0007669"/>
    <property type="project" value="TreeGrafter"/>
</dbReference>
<evidence type="ECO:0000259" key="3">
    <source>
        <dbReference type="Pfam" id="PF05569"/>
    </source>
</evidence>
<feature type="transmembrane region" description="Helical" evidence="1">
    <location>
        <begin position="94"/>
        <end position="113"/>
    </location>
</feature>
<keyword evidence="5" id="KW-1185">Reference proteome</keyword>
<dbReference type="OrthoDB" id="9814002at2"/>
<feature type="transmembrane region" description="Helical" evidence="1">
    <location>
        <begin position="272"/>
        <end position="291"/>
    </location>
</feature>
<evidence type="ECO:0000313" key="5">
    <source>
        <dbReference type="Proteomes" id="UP000248079"/>
    </source>
</evidence>
<feature type="domain" description="M23ase beta-sheet core" evidence="2">
    <location>
        <begin position="336"/>
        <end position="435"/>
    </location>
</feature>
<dbReference type="Pfam" id="PF05569">
    <property type="entry name" value="Peptidase_M56"/>
    <property type="match status" value="1"/>
</dbReference>
<keyword evidence="1" id="KW-0472">Membrane</keyword>
<sequence>MSEFLQYLIESSVCMAAFYLLYKIFLARDTFVMRNRIYLLFSVLISLLIPIFSFTINQESTTIVNQFALEPVYELQTDLAGGMYTVKKSFQIETISVLLLVYLLGVVFSFVRISKHLIGILKTISANEIEIKQNLKIVSVQENTSPYSFFRYVFLNPRLTSESDQKHILLHESVHVKQNHTIDLIFVEIVKVLLWFNPFIYFIQRSLIEMHEYLADRACINSGNDRIEYQNALVRNIEGRMNFSLTSAFNSSLTLKRIKMIKKIKSSYLSNLKLLTVIPVVCLSILCFGFKDIHMEKSTLLSITKSDYKFPIESGKNVKITSVYGKRMHPIHKKMKFHRGVDVAAPMGTPIYAVADGVVKKVNLQFTKGKGYGRFIIIDHADGISSLYSQMASYSVKEGEKVKRGDKIGTVGSSGISTGPHLHFEFKKDGEYVDPMEYLSPQIEE</sequence>
<dbReference type="PANTHER" id="PTHR21666">
    <property type="entry name" value="PEPTIDASE-RELATED"/>
    <property type="match status" value="1"/>
</dbReference>
<evidence type="ECO:0000256" key="1">
    <source>
        <dbReference type="SAM" id="Phobius"/>
    </source>
</evidence>
<evidence type="ECO:0000313" key="4">
    <source>
        <dbReference type="EMBL" id="PXX96948.1"/>
    </source>
</evidence>
<evidence type="ECO:0000259" key="2">
    <source>
        <dbReference type="Pfam" id="PF01551"/>
    </source>
</evidence>
<accession>A0A2V3ZSW3</accession>
<proteinExistence type="predicted"/>
<dbReference type="PANTHER" id="PTHR21666:SF270">
    <property type="entry name" value="MUREIN HYDROLASE ACTIVATOR ENVC"/>
    <property type="match status" value="1"/>
</dbReference>
<dbReference type="InterPro" id="IPR011055">
    <property type="entry name" value="Dup_hybrid_motif"/>
</dbReference>
<feature type="domain" description="Peptidase M56" evidence="3">
    <location>
        <begin position="96"/>
        <end position="261"/>
    </location>
</feature>
<gene>
    <name evidence="4" type="ORF">DF185_20120</name>
</gene>
<dbReference type="Proteomes" id="UP000248079">
    <property type="component" value="Unassembled WGS sequence"/>
</dbReference>
<dbReference type="CDD" id="cd07341">
    <property type="entry name" value="M56_BlaR1_MecR1_like"/>
    <property type="match status" value="1"/>
</dbReference>
<dbReference type="SUPFAM" id="SSF51261">
    <property type="entry name" value="Duplicated hybrid motif"/>
    <property type="match status" value="1"/>
</dbReference>